<keyword evidence="3 7" id="KW-0378">Hydrolase</keyword>
<dbReference type="SUPFAM" id="SSF52317">
    <property type="entry name" value="Class I glutamine amidotransferase-like"/>
    <property type="match status" value="1"/>
</dbReference>
<evidence type="ECO:0000256" key="2">
    <source>
        <dbReference type="ARBA" id="ARBA00012758"/>
    </source>
</evidence>
<dbReference type="EC" id="3.2.1.26" evidence="2"/>
<dbReference type="InterPro" id="IPR013320">
    <property type="entry name" value="ConA-like_dom_sf"/>
</dbReference>
<evidence type="ECO:0000313" key="7">
    <source>
        <dbReference type="EMBL" id="MFD1685425.1"/>
    </source>
</evidence>
<dbReference type="Pfam" id="PF00251">
    <property type="entry name" value="Glyco_hydro_32N"/>
    <property type="match status" value="1"/>
</dbReference>
<dbReference type="SUPFAM" id="SSF49899">
    <property type="entry name" value="Concanavalin A-like lectins/glucanases"/>
    <property type="match status" value="1"/>
</dbReference>
<dbReference type="InterPro" id="IPR013189">
    <property type="entry name" value="Glyco_hydro_32_C"/>
</dbReference>
<evidence type="ECO:0000313" key="8">
    <source>
        <dbReference type="Proteomes" id="UP001597092"/>
    </source>
</evidence>
<dbReference type="AlphaFoldDB" id="A0ABD6DW15"/>
<evidence type="ECO:0000256" key="1">
    <source>
        <dbReference type="ARBA" id="ARBA00009902"/>
    </source>
</evidence>
<evidence type="ECO:0000256" key="3">
    <source>
        <dbReference type="ARBA" id="ARBA00022801"/>
    </source>
</evidence>
<dbReference type="Proteomes" id="UP001597092">
    <property type="component" value="Unassembled WGS sequence"/>
</dbReference>
<gene>
    <name evidence="7" type="ORF">ACFSAS_07340</name>
</gene>
<evidence type="ECO:0000259" key="6">
    <source>
        <dbReference type="Pfam" id="PF08244"/>
    </source>
</evidence>
<dbReference type="PANTHER" id="PTHR43101">
    <property type="entry name" value="BETA-FRUCTOSIDASE"/>
    <property type="match status" value="1"/>
</dbReference>
<organism evidence="7 8">
    <name type="scientific">Halobellus litoreus</name>
    <dbReference type="NCBI Taxonomy" id="755310"/>
    <lineage>
        <taxon>Archaea</taxon>
        <taxon>Methanobacteriati</taxon>
        <taxon>Methanobacteriota</taxon>
        <taxon>Stenosarchaea group</taxon>
        <taxon>Halobacteria</taxon>
        <taxon>Halobacteriales</taxon>
        <taxon>Haloferacaceae</taxon>
        <taxon>Halobellus</taxon>
    </lineage>
</organism>
<dbReference type="InterPro" id="IPR001362">
    <property type="entry name" value="Glyco_hydro_32"/>
</dbReference>
<evidence type="ECO:0000256" key="4">
    <source>
        <dbReference type="ARBA" id="ARBA00023295"/>
    </source>
</evidence>
<dbReference type="Gene3D" id="2.60.120.560">
    <property type="entry name" value="Exo-inulinase, domain 1"/>
    <property type="match status" value="1"/>
</dbReference>
<proteinExistence type="inferred from homology"/>
<dbReference type="InterPro" id="IPR051214">
    <property type="entry name" value="GH32_Enzymes"/>
</dbReference>
<reference evidence="7 8" key="1">
    <citation type="journal article" date="2019" name="Int. J. Syst. Evol. Microbiol.">
        <title>The Global Catalogue of Microorganisms (GCM) 10K type strain sequencing project: providing services to taxonomists for standard genome sequencing and annotation.</title>
        <authorList>
            <consortium name="The Broad Institute Genomics Platform"/>
            <consortium name="The Broad Institute Genome Sequencing Center for Infectious Disease"/>
            <person name="Wu L."/>
            <person name="Ma J."/>
        </authorList>
    </citation>
    <scope>NUCLEOTIDE SEQUENCE [LARGE SCALE GENOMIC DNA]</scope>
    <source>
        <strain evidence="7 8">CGMCC 1.10387</strain>
    </source>
</reference>
<dbReference type="EMBL" id="JBHUDP010000002">
    <property type="protein sequence ID" value="MFD1685425.1"/>
    <property type="molecule type" value="Genomic_DNA"/>
</dbReference>
<dbReference type="InterPro" id="IPR029062">
    <property type="entry name" value="Class_I_gatase-like"/>
</dbReference>
<dbReference type="CDD" id="cd08996">
    <property type="entry name" value="GH32_FFase"/>
    <property type="match status" value="1"/>
</dbReference>
<evidence type="ECO:0000259" key="5">
    <source>
        <dbReference type="Pfam" id="PF00251"/>
    </source>
</evidence>
<dbReference type="RefSeq" id="WP_256306566.1">
    <property type="nucleotide sequence ID" value="NZ_JANHAW010000001.1"/>
</dbReference>
<protein>
    <recommendedName>
        <fullName evidence="2">beta-fructofuranosidase</fullName>
        <ecNumber evidence="2">3.2.1.26</ecNumber>
    </recommendedName>
</protein>
<keyword evidence="8" id="KW-1185">Reference proteome</keyword>
<keyword evidence="4" id="KW-0326">Glycosidase</keyword>
<name>A0ABD6DW15_9EURY</name>
<dbReference type="InterPro" id="IPR013148">
    <property type="entry name" value="Glyco_hydro_32_N"/>
</dbReference>
<dbReference type="SMART" id="SM00640">
    <property type="entry name" value="Glyco_32"/>
    <property type="match status" value="1"/>
</dbReference>
<dbReference type="InterPro" id="IPR023296">
    <property type="entry name" value="Glyco_hydro_beta-prop_sf"/>
</dbReference>
<feature type="domain" description="Glycosyl hydrolase family 32 N-terminal" evidence="5">
    <location>
        <begin position="248"/>
        <end position="541"/>
    </location>
</feature>
<comment type="similarity">
    <text evidence="1">Belongs to the glycosyl hydrolase 32 family.</text>
</comment>
<dbReference type="SUPFAM" id="SSF75005">
    <property type="entry name" value="Arabinanase/levansucrase/invertase"/>
    <property type="match status" value="1"/>
</dbReference>
<dbReference type="Gene3D" id="2.115.10.20">
    <property type="entry name" value="Glycosyl hydrolase domain, family 43"/>
    <property type="match status" value="1"/>
</dbReference>
<dbReference type="GO" id="GO:0004564">
    <property type="term" value="F:beta-fructofuranosidase activity"/>
    <property type="evidence" value="ECO:0007669"/>
    <property type="project" value="UniProtKB-EC"/>
</dbReference>
<dbReference type="Pfam" id="PF08244">
    <property type="entry name" value="Glyco_hydro_32C"/>
    <property type="match status" value="1"/>
</dbReference>
<feature type="domain" description="Glycosyl hydrolase family 32 C-terminal" evidence="6">
    <location>
        <begin position="544"/>
        <end position="695"/>
    </location>
</feature>
<sequence length="715" mass="78954">MVATPVRVGFVVDGGPSDRQEAARAWASARYRLDVIGTDDLAPSMPYDVIWWHTDEELLDIDATVARALEEYVRGGGGLLLGLRAVSAVEPLGIDSVAPDAVGTRSVSAPTGLLWRSVYDDHPAVEGFDGLRIPIADHGTVPFARYESVLPAEGEVLASTVEGEHDRPVQTSVVSWHHGDGAVLGASTLAFRADPAPEYAANRDRVAEGFVESLAAGPDPRFDRPTDRAGFERLRARLRDDPHRPRYHVTSPANWINDPNGLIEHEGQYHVFYQYNPAGPYHHAIHWGHAVSDDLVHWRDEPLALAPSPDGPDRDGCWSGCAIDDGGAPTLLYTGGRGRRQLPCLATATDGSLRSWIKDTENPIIEEAPTDIDVLETEHWEAEFRDHCVWREDGLWHQIIGSGVTGVGGTALHYTAENLRDWTYEGPLLVGEGPDAGAVWECPELLRLGEKELLHVSNYETVLYFVGERRDGGFEVESRGVLDHGDFYAPQSMRVDDGYLTWGWLPEARDDETQWDAGWSGALSVPRRIEIDESGELRQRPAAELTALRGTQYVDGTSRSLRDERQELPASGRALELTATISLRDADAVTLSVFESPDRRERTEIRYTAANELIVDRSNASEDPRVQSDEQRLEVTPYDEPLSLRLFLDGSVIEAFVNDRHCLTSRVYPTRDDSTGVAVEAAGGRAEITDLSVWELEDAWSASEDRAPRSTAPTR</sequence>
<comment type="caution">
    <text evidence="7">The sequence shown here is derived from an EMBL/GenBank/DDBJ whole genome shotgun (WGS) entry which is preliminary data.</text>
</comment>
<dbReference type="PANTHER" id="PTHR43101:SF1">
    <property type="entry name" value="BETA-FRUCTOSIDASE"/>
    <property type="match status" value="1"/>
</dbReference>
<accession>A0ABD6DW15</accession>